<comment type="caution">
    <text evidence="2">The sequence shown here is derived from an EMBL/GenBank/DDBJ whole genome shotgun (WGS) entry which is preliminary data.</text>
</comment>
<accession>A0ABS1DB90</accession>
<keyword evidence="3" id="KW-1185">Reference proteome</keyword>
<evidence type="ECO:0000313" key="2">
    <source>
        <dbReference type="EMBL" id="MBK1667723.1"/>
    </source>
</evidence>
<keyword evidence="1" id="KW-0472">Membrane</keyword>
<evidence type="ECO:0000313" key="3">
    <source>
        <dbReference type="Proteomes" id="UP001296873"/>
    </source>
</evidence>
<name>A0ABS1DB90_9PROT</name>
<sequence length="182" mass="20697">MTLQRLRNLAGRYRITLRVALLVALALTVYVPLMLSAERQAAQRLEELRAEDPQAYLEVLKREEGFDAYLAAFARLRGFDDWRAAPPVFLHGRWRLYETRQYVDDSFAPEPCTPAVRFLEGSVRLPSAPARDALYTIQNAHIAVQRPGASTLSIDPVAPRQSVHYLRIEGLPQGLRFAYRCS</sequence>
<gene>
    <name evidence="2" type="ORF">CKO28_06705</name>
</gene>
<dbReference type="RefSeq" id="WP_200339886.1">
    <property type="nucleotide sequence ID" value="NZ_NRRL01000011.1"/>
</dbReference>
<keyword evidence="1" id="KW-0812">Transmembrane</keyword>
<feature type="transmembrane region" description="Helical" evidence="1">
    <location>
        <begin position="15"/>
        <end position="35"/>
    </location>
</feature>
<keyword evidence="1" id="KW-1133">Transmembrane helix</keyword>
<evidence type="ECO:0000256" key="1">
    <source>
        <dbReference type="SAM" id="Phobius"/>
    </source>
</evidence>
<reference evidence="2 3" key="1">
    <citation type="journal article" date="2020" name="Microorganisms">
        <title>Osmotic Adaptation and Compatible Solute Biosynthesis of Phototrophic Bacteria as Revealed from Genome Analyses.</title>
        <authorList>
            <person name="Imhoff J.F."/>
            <person name="Rahn T."/>
            <person name="Kunzel S."/>
            <person name="Keller A."/>
            <person name="Neulinger S.C."/>
        </authorList>
    </citation>
    <scope>NUCLEOTIDE SEQUENCE [LARGE SCALE GENOMIC DNA]</scope>
    <source>
        <strain evidence="2 3">DSM 9895</strain>
    </source>
</reference>
<organism evidence="2 3">
    <name type="scientific">Rhodovibrio sodomensis</name>
    <dbReference type="NCBI Taxonomy" id="1088"/>
    <lineage>
        <taxon>Bacteria</taxon>
        <taxon>Pseudomonadati</taxon>
        <taxon>Pseudomonadota</taxon>
        <taxon>Alphaproteobacteria</taxon>
        <taxon>Rhodospirillales</taxon>
        <taxon>Rhodovibrionaceae</taxon>
        <taxon>Rhodovibrio</taxon>
    </lineage>
</organism>
<protein>
    <submittedName>
        <fullName evidence="2">Uncharacterized protein</fullName>
    </submittedName>
</protein>
<dbReference type="Proteomes" id="UP001296873">
    <property type="component" value="Unassembled WGS sequence"/>
</dbReference>
<proteinExistence type="predicted"/>
<dbReference type="EMBL" id="NRRL01000011">
    <property type="protein sequence ID" value="MBK1667723.1"/>
    <property type="molecule type" value="Genomic_DNA"/>
</dbReference>